<keyword evidence="1" id="KW-0812">Transmembrane</keyword>
<keyword evidence="3" id="KW-1185">Reference proteome</keyword>
<evidence type="ECO:0000313" key="2">
    <source>
        <dbReference type="EMBL" id="GEN80145.1"/>
    </source>
</evidence>
<dbReference type="EMBL" id="BJYK01000005">
    <property type="protein sequence ID" value="GEN80145.1"/>
    <property type="molecule type" value="Genomic_DNA"/>
</dbReference>
<feature type="transmembrane region" description="Helical" evidence="1">
    <location>
        <begin position="88"/>
        <end position="110"/>
    </location>
</feature>
<dbReference type="Proteomes" id="UP000321484">
    <property type="component" value="Unassembled WGS sequence"/>
</dbReference>
<protein>
    <submittedName>
        <fullName evidence="2">Membrane protein</fullName>
    </submittedName>
</protein>
<dbReference type="InterPro" id="IPR049500">
    <property type="entry name" value="Peptidase_M50B-like"/>
</dbReference>
<feature type="transmembrane region" description="Helical" evidence="1">
    <location>
        <begin position="116"/>
        <end position="132"/>
    </location>
</feature>
<organism evidence="2 3">
    <name type="scientific">Actinotalea fermentans</name>
    <dbReference type="NCBI Taxonomy" id="43671"/>
    <lineage>
        <taxon>Bacteria</taxon>
        <taxon>Bacillati</taxon>
        <taxon>Actinomycetota</taxon>
        <taxon>Actinomycetes</taxon>
        <taxon>Micrococcales</taxon>
        <taxon>Cellulomonadaceae</taxon>
        <taxon>Actinotalea</taxon>
    </lineage>
</organism>
<dbReference type="AlphaFoldDB" id="A0A511YY57"/>
<evidence type="ECO:0000313" key="3">
    <source>
        <dbReference type="Proteomes" id="UP000321484"/>
    </source>
</evidence>
<feature type="transmembrane region" description="Helical" evidence="1">
    <location>
        <begin position="161"/>
        <end position="184"/>
    </location>
</feature>
<feature type="transmembrane region" description="Helical" evidence="1">
    <location>
        <begin position="20"/>
        <end position="40"/>
    </location>
</feature>
<gene>
    <name evidence="2" type="ORF">AFE02nite_18790</name>
</gene>
<reference evidence="2 3" key="1">
    <citation type="submission" date="2019-07" db="EMBL/GenBank/DDBJ databases">
        <title>Whole genome shotgun sequence of Actinotalea fermentans NBRC 105374.</title>
        <authorList>
            <person name="Hosoyama A."/>
            <person name="Uohara A."/>
            <person name="Ohji S."/>
            <person name="Ichikawa N."/>
        </authorList>
    </citation>
    <scope>NUCLEOTIDE SEQUENCE [LARGE SCALE GENOMIC DNA]</scope>
    <source>
        <strain evidence="2 3">NBRC 105374</strain>
    </source>
</reference>
<accession>A0A511YY57</accession>
<comment type="caution">
    <text evidence="2">The sequence shown here is derived from an EMBL/GenBank/DDBJ whole genome shotgun (WGS) entry which is preliminary data.</text>
</comment>
<name>A0A511YY57_9CELL</name>
<dbReference type="RefSeq" id="WP_222594376.1">
    <property type="nucleotide sequence ID" value="NZ_BJYK01000005.1"/>
</dbReference>
<sequence length="244" mass="24893">MGEIWDRVTAVQPPPSTSVLALTAAVAAALVLVPGLWPVARHAVTVAHEAGHAVVAALTGRRLTGIRLHADTSGLTLSRGRPRGPGMALMLLAGYPGPAVLGLGAAALVAAGRSVLLLWVLVAALALMLLLVRNLFGLWVVLAGGVGAWAVSWYATPDVQTAVACTLAWFWLLAAPRTVLELAVSRRRAGARTSDADQLATVTHVPAVVWVAVLLVVTVAAALAGTAILLPDVVAQVSGGPPNG</sequence>
<keyword evidence="1" id="KW-1133">Transmembrane helix</keyword>
<proteinExistence type="predicted"/>
<evidence type="ECO:0000256" key="1">
    <source>
        <dbReference type="SAM" id="Phobius"/>
    </source>
</evidence>
<keyword evidence="1" id="KW-0472">Membrane</keyword>
<feature type="transmembrane region" description="Helical" evidence="1">
    <location>
        <begin position="205"/>
        <end position="230"/>
    </location>
</feature>
<feature type="transmembrane region" description="Helical" evidence="1">
    <location>
        <begin position="137"/>
        <end position="155"/>
    </location>
</feature>
<dbReference type="Pfam" id="PF13398">
    <property type="entry name" value="Peptidase_M50B"/>
    <property type="match status" value="1"/>
</dbReference>